<proteinExistence type="predicted"/>
<dbReference type="EMBL" id="JANBPU010000162">
    <property type="protein sequence ID" value="KAJ1915122.1"/>
    <property type="molecule type" value="Genomic_DNA"/>
</dbReference>
<name>A0A9W7ZX84_9FUNG</name>
<dbReference type="Proteomes" id="UP001150538">
    <property type="component" value="Unassembled WGS sequence"/>
</dbReference>
<comment type="caution">
    <text evidence="1">The sequence shown here is derived from an EMBL/GenBank/DDBJ whole genome shotgun (WGS) entry which is preliminary data.</text>
</comment>
<dbReference type="AlphaFoldDB" id="A0A9W7ZX84"/>
<evidence type="ECO:0000313" key="2">
    <source>
        <dbReference type="Proteomes" id="UP001150538"/>
    </source>
</evidence>
<evidence type="ECO:0000313" key="1">
    <source>
        <dbReference type="EMBL" id="KAJ1915122.1"/>
    </source>
</evidence>
<gene>
    <name evidence="1" type="ORF">H4219_004488</name>
</gene>
<keyword evidence="2" id="KW-1185">Reference proteome</keyword>
<organism evidence="1 2">
    <name type="scientific">Mycoemilia scoparia</name>
    <dbReference type="NCBI Taxonomy" id="417184"/>
    <lineage>
        <taxon>Eukaryota</taxon>
        <taxon>Fungi</taxon>
        <taxon>Fungi incertae sedis</taxon>
        <taxon>Zoopagomycota</taxon>
        <taxon>Kickxellomycotina</taxon>
        <taxon>Kickxellomycetes</taxon>
        <taxon>Kickxellales</taxon>
        <taxon>Kickxellaceae</taxon>
        <taxon>Mycoemilia</taxon>
    </lineage>
</organism>
<accession>A0A9W7ZX84</accession>
<sequence length="93" mass="10855">MDSLQNMIYTHGHTGAEVNGQQVHDEIDVYINTMPQDKDMPYRDHEMSKDDIRVALKQDLDGCNDIYFCYTIDHGVVKLDVVIDYKFSRLESR</sequence>
<reference evidence="1" key="1">
    <citation type="submission" date="2022-07" db="EMBL/GenBank/DDBJ databases">
        <title>Phylogenomic reconstructions and comparative analyses of Kickxellomycotina fungi.</title>
        <authorList>
            <person name="Reynolds N.K."/>
            <person name="Stajich J.E."/>
            <person name="Barry K."/>
            <person name="Grigoriev I.V."/>
            <person name="Crous P."/>
            <person name="Smith M.E."/>
        </authorList>
    </citation>
    <scope>NUCLEOTIDE SEQUENCE</scope>
    <source>
        <strain evidence="1">NBRC 100468</strain>
    </source>
</reference>
<protein>
    <submittedName>
        <fullName evidence="1">Uncharacterized protein</fullName>
    </submittedName>
</protein>